<dbReference type="InterPro" id="IPR043502">
    <property type="entry name" value="DNA/RNA_pol_sf"/>
</dbReference>
<dbReference type="SUPFAM" id="SSF56219">
    <property type="entry name" value="DNase I-like"/>
    <property type="match status" value="1"/>
</dbReference>
<keyword evidence="5" id="KW-1185">Reference proteome</keyword>
<evidence type="ECO:0000256" key="2">
    <source>
        <dbReference type="SAM" id="MobiDB-lite"/>
    </source>
</evidence>
<reference evidence="4 5" key="1">
    <citation type="submission" date="2022-05" db="EMBL/GenBank/DDBJ databases">
        <title>A multi-omics perspective on studying reproductive biology in Daphnia sinensis.</title>
        <authorList>
            <person name="Jia J."/>
        </authorList>
    </citation>
    <scope>NUCLEOTIDE SEQUENCE [LARGE SCALE GENOMIC DNA]</scope>
    <source>
        <strain evidence="4 5">WSL</strain>
    </source>
</reference>
<dbReference type="CDD" id="cd01650">
    <property type="entry name" value="RT_nLTR_like"/>
    <property type="match status" value="1"/>
</dbReference>
<dbReference type="Pfam" id="PF00078">
    <property type="entry name" value="RVT_1"/>
    <property type="match status" value="1"/>
</dbReference>
<keyword evidence="1" id="KW-0175">Coiled coil</keyword>
<feature type="coiled-coil region" evidence="1">
    <location>
        <begin position="140"/>
        <end position="167"/>
    </location>
</feature>
<evidence type="ECO:0000259" key="3">
    <source>
        <dbReference type="Pfam" id="PF00078"/>
    </source>
</evidence>
<evidence type="ECO:0000313" key="4">
    <source>
        <dbReference type="EMBL" id="KAI9560547.1"/>
    </source>
</evidence>
<sequence>MDEFDGGAPSDPPGSDRQCKHCNKTFQIVHNGHRCCSPECTKAQQALKRLSSSTSTAMKKTNKRKKDTQSPDKVDSNGTKKSKADTVSAFIAEHPLATINWLSKTDLVSSLCSALSLLENQLLDISELQLSISQLSDVNVSVLESKVARLSNDLEIQEDQVQRLKHEAVQMKPPGLAGPAFSGPSYASVARNNPSSSILVAKCADVSVPPLNVQAVEDLLDTPNSGLIPSHVCFKNNKMFVTLDSEVAVAKAAALLNNRPDFNSRFEPASKLNVSNPVVALFVNVSDVNSLKPELEHRNCDLRGQIHSVKVIYTKPQTTEGHVKIFLKSRAVREVALAQGRVSILGTYYRVVNLRHSSLASSSLAQVIIDLNIDIVLVQEPYALPCIPPVVANVPPGFSSYHQLSADHAYGAAIQYHISNSVACVELSTTHGPLRFSSIYLPWDKVRKSATDGDVFRVLSDFKGKPKPFPLPSEILIDGAPSTDPVPPAISDWELESAVHSLNPKSAPGIDGISADLLLFSLPLIKPFLSVILNAYILMCFFPASWKISKVAVIGKPNKGDYTSLNSYRPISLVSNLAKILEKVFLGRLVWLARTGDWISTNQHGFRENRSTETAAHSLISFIEVAFTERKVCASAFLDLKSAFDSAWHPAIISALAKRSCPNYLIKIIHSFLSNRLVKLPPWRIVLNTTNLSYATIALLSNAPNTLRCFIRVYQCRETAGFCAVFSDSTAVISILNHSLPSSVSFRVGLSIAVSEAFRKITDLKPKYSNSEIYVTEKLKALNPATVLFPSEANNLALLVSLGRSCHIFTATSPNSPGLILAGFWAKSPSSPCSTRNIPFSPNILKQQIKSYVTCAWHEEWLSLPTNLSVKAFFPDVQSAKMLLKIKTSALSTQLFTGHGPLNSYQHRFGFISSASCRCGASVESVVHYLFQCPIYYSFRKELADTLLASQIPWPPPLCLFPKSHHSWNALIRYILSTKRFLS</sequence>
<evidence type="ECO:0000313" key="5">
    <source>
        <dbReference type="Proteomes" id="UP000820818"/>
    </source>
</evidence>
<dbReference type="PANTHER" id="PTHR19446">
    <property type="entry name" value="REVERSE TRANSCRIPTASES"/>
    <property type="match status" value="1"/>
</dbReference>
<accession>A0AAD5KU05</accession>
<dbReference type="GO" id="GO:0071897">
    <property type="term" value="P:DNA biosynthetic process"/>
    <property type="evidence" value="ECO:0007669"/>
    <property type="project" value="UniProtKB-ARBA"/>
</dbReference>
<dbReference type="InterPro" id="IPR036691">
    <property type="entry name" value="Endo/exonu/phosph_ase_sf"/>
</dbReference>
<proteinExistence type="predicted"/>
<name>A0AAD5KU05_9CRUS</name>
<dbReference type="InterPro" id="IPR000477">
    <property type="entry name" value="RT_dom"/>
</dbReference>
<feature type="region of interest" description="Disordered" evidence="2">
    <location>
        <begin position="51"/>
        <end position="84"/>
    </location>
</feature>
<dbReference type="AlphaFoldDB" id="A0AAD5KU05"/>
<dbReference type="Gene3D" id="3.60.10.10">
    <property type="entry name" value="Endonuclease/exonuclease/phosphatase"/>
    <property type="match status" value="1"/>
</dbReference>
<organism evidence="4 5">
    <name type="scientific">Daphnia sinensis</name>
    <dbReference type="NCBI Taxonomy" id="1820382"/>
    <lineage>
        <taxon>Eukaryota</taxon>
        <taxon>Metazoa</taxon>
        <taxon>Ecdysozoa</taxon>
        <taxon>Arthropoda</taxon>
        <taxon>Crustacea</taxon>
        <taxon>Branchiopoda</taxon>
        <taxon>Diplostraca</taxon>
        <taxon>Cladocera</taxon>
        <taxon>Anomopoda</taxon>
        <taxon>Daphniidae</taxon>
        <taxon>Daphnia</taxon>
        <taxon>Daphnia similis group</taxon>
    </lineage>
</organism>
<protein>
    <recommendedName>
        <fullName evidence="3">Reverse transcriptase domain-containing protein</fullName>
    </recommendedName>
</protein>
<dbReference type="Proteomes" id="UP000820818">
    <property type="component" value="Linkage Group LG3"/>
</dbReference>
<dbReference type="SUPFAM" id="SSF56672">
    <property type="entry name" value="DNA/RNA polymerases"/>
    <property type="match status" value="1"/>
</dbReference>
<dbReference type="EMBL" id="WJBH02000003">
    <property type="protein sequence ID" value="KAI9560547.1"/>
    <property type="molecule type" value="Genomic_DNA"/>
</dbReference>
<comment type="caution">
    <text evidence="4">The sequence shown here is derived from an EMBL/GenBank/DDBJ whole genome shotgun (WGS) entry which is preliminary data.</text>
</comment>
<gene>
    <name evidence="4" type="ORF">GHT06_011489</name>
</gene>
<feature type="domain" description="Reverse transcriptase" evidence="3">
    <location>
        <begin position="560"/>
        <end position="676"/>
    </location>
</feature>
<evidence type="ECO:0000256" key="1">
    <source>
        <dbReference type="SAM" id="Coils"/>
    </source>
</evidence>